<name>A0A0U2LWC8_9ENTE</name>
<dbReference type="AlphaFoldDB" id="A0A0U2LWC8"/>
<proteinExistence type="predicted"/>
<organism evidence="1 2">
    <name type="scientific">Enterococcus rotai</name>
    <dbReference type="NCBI Taxonomy" id="118060"/>
    <lineage>
        <taxon>Bacteria</taxon>
        <taxon>Bacillati</taxon>
        <taxon>Bacillota</taxon>
        <taxon>Bacilli</taxon>
        <taxon>Lactobacillales</taxon>
        <taxon>Enterococcaceae</taxon>
        <taxon>Enterococcus</taxon>
    </lineage>
</organism>
<keyword evidence="2" id="KW-1185">Reference proteome</keyword>
<protein>
    <submittedName>
        <fullName evidence="1">Uncharacterized protein</fullName>
    </submittedName>
</protein>
<dbReference type="Proteomes" id="UP000067523">
    <property type="component" value="Chromosome"/>
</dbReference>
<evidence type="ECO:0000313" key="1">
    <source>
        <dbReference type="EMBL" id="ALS37253.1"/>
    </source>
</evidence>
<evidence type="ECO:0000313" key="2">
    <source>
        <dbReference type="Proteomes" id="UP000067523"/>
    </source>
</evidence>
<gene>
    <name evidence="1" type="ORF">ATZ35_08805</name>
</gene>
<dbReference type="STRING" id="118060.ATZ35_08805"/>
<accession>A0A0U2LWC8</accession>
<dbReference type="RefSeq" id="WP_208926938.1">
    <property type="nucleotide sequence ID" value="NZ_CP013655.1"/>
</dbReference>
<dbReference type="KEGG" id="erx:ATZ35_08805"/>
<reference evidence="2" key="1">
    <citation type="submission" date="2015-12" db="EMBL/GenBank/DDBJ databases">
        <authorList>
            <person name="Lauer A."/>
            <person name="Humrighouse B."/>
            <person name="Loparev V."/>
            <person name="Shewmaker P.L."/>
            <person name="Whitney A.M."/>
            <person name="McLaughlin R.W."/>
        </authorList>
    </citation>
    <scope>NUCLEOTIDE SEQUENCE [LARGE SCALE GENOMIC DNA]</scope>
    <source>
        <strain evidence="2">LMG 26678</strain>
    </source>
</reference>
<sequence length="76" mass="7977">MAHEVEIKKVMETDEAGVQRQVFPETHVSAILGLDKIETVGAGVTSINGKTGDITLTAKDLGVKGTNITIDKVGTV</sequence>
<dbReference type="EMBL" id="CP013655">
    <property type="protein sequence ID" value="ALS37253.1"/>
    <property type="molecule type" value="Genomic_DNA"/>
</dbReference>